<comment type="caution">
    <text evidence="6">The sequence shown here is derived from an EMBL/GenBank/DDBJ whole genome shotgun (WGS) entry which is preliminary data.</text>
</comment>
<dbReference type="Pfam" id="PF13844">
    <property type="entry name" value="Glyco_transf_41"/>
    <property type="match status" value="2"/>
</dbReference>
<evidence type="ECO:0000256" key="2">
    <source>
        <dbReference type="ARBA" id="ARBA00022679"/>
    </source>
</evidence>
<dbReference type="OrthoDB" id="146908at2"/>
<dbReference type="Proteomes" id="UP000436911">
    <property type="component" value="Unassembled WGS sequence"/>
</dbReference>
<dbReference type="PANTHER" id="PTHR44998">
    <property type="match status" value="1"/>
</dbReference>
<dbReference type="InterPro" id="IPR029489">
    <property type="entry name" value="OGT/SEC/SPY_C"/>
</dbReference>
<dbReference type="SUPFAM" id="SSF53756">
    <property type="entry name" value="UDP-Glycosyltransferase/glycogen phosphorylase"/>
    <property type="match status" value="1"/>
</dbReference>
<keyword evidence="3" id="KW-0677">Repeat</keyword>
<evidence type="ECO:0000313" key="7">
    <source>
        <dbReference type="Proteomes" id="UP000436911"/>
    </source>
</evidence>
<evidence type="ECO:0000256" key="4">
    <source>
        <dbReference type="ARBA" id="ARBA00022803"/>
    </source>
</evidence>
<name>A0A368NW79_AGRVI</name>
<keyword evidence="4" id="KW-0802">TPR repeat</keyword>
<evidence type="ECO:0000256" key="1">
    <source>
        <dbReference type="ARBA" id="ARBA00004922"/>
    </source>
</evidence>
<reference evidence="6 7" key="1">
    <citation type="submission" date="2018-08" db="EMBL/GenBank/DDBJ databases">
        <title>Genome sequencing of Agrobacterium vitis strain ICMP 10754.</title>
        <authorList>
            <person name="Visnovsky S.B."/>
            <person name="Pitman A.R."/>
        </authorList>
    </citation>
    <scope>NUCLEOTIDE SEQUENCE [LARGE SCALE GENOMIC DNA]</scope>
    <source>
        <strain evidence="6 7">ICMP 10754</strain>
    </source>
</reference>
<organism evidence="6 7">
    <name type="scientific">Agrobacterium vitis</name>
    <name type="common">Rhizobium vitis</name>
    <dbReference type="NCBI Taxonomy" id="373"/>
    <lineage>
        <taxon>Bacteria</taxon>
        <taxon>Pseudomonadati</taxon>
        <taxon>Pseudomonadota</taxon>
        <taxon>Alphaproteobacteria</taxon>
        <taxon>Hyphomicrobiales</taxon>
        <taxon>Rhizobiaceae</taxon>
        <taxon>Rhizobium/Agrobacterium group</taxon>
        <taxon>Agrobacterium</taxon>
    </lineage>
</organism>
<dbReference type="AlphaFoldDB" id="A0A368NW79"/>
<accession>A0A368NW79</accession>
<evidence type="ECO:0000259" key="5">
    <source>
        <dbReference type="Pfam" id="PF13844"/>
    </source>
</evidence>
<dbReference type="Gene3D" id="3.40.50.2000">
    <property type="entry name" value="Glycogen Phosphorylase B"/>
    <property type="match status" value="1"/>
</dbReference>
<proteinExistence type="predicted"/>
<protein>
    <recommendedName>
        <fullName evidence="5">O-GlcNAc transferase C-terminal domain-containing protein</fullName>
    </recommendedName>
</protein>
<sequence length="584" mass="65258">MEAVSGLVASHPGPDAPGLLGEILLKLGSVEGAVEAFEFAASRMPEPEGSRLRAHAAFLALGTDAVYPPERMNGLLSTLVASDRPEHWQKAGEILSADSRNPLTLTVLQKLRRLRPQDDNVLMLLLRVAREQCHYPVLVEEEPLLRQKLARGEIACLTQEPPHASLMWEDDERLNRLASMIRGFPPVTPAMQALRHSQPHSWGEKLRIGYLSCDYWDDHATMRLLRSVLTAHDAARFDVTLFCYTPDQFLAYDNGGRQQWGRIVSITDMSDDQAEATIRAHNIDILVDLKGHTRGSRSALMNRPLAPVHVQWLGFPGTCIEIDCDYAIGDRFVLPDSSKRHYHEKFCRLPECYQPNDPIYRPLADAASRMALGLPADRVVIGAFNSQRKNSLLTMRLWAEVLKANPKALLWLMIDGNGARQATAAHFKTLGVKQSQLLFAPKMAYAAHLARAQAADLAIDTFPCNGHTTTSDMLWAGLPVLTMQGRNFASRVSESLLNAIGLPQLVARDEQDFVVLATDLINDPEKLRALKHHLVDQRFKTPLFDATRFCRHLETSYEMMAERAKAGLPPDHFDVPMTPERQTS</sequence>
<dbReference type="GO" id="GO:0016740">
    <property type="term" value="F:transferase activity"/>
    <property type="evidence" value="ECO:0007669"/>
    <property type="project" value="UniProtKB-KW"/>
</dbReference>
<feature type="domain" description="O-GlcNAc transferase C-terminal" evidence="5">
    <location>
        <begin position="196"/>
        <end position="353"/>
    </location>
</feature>
<dbReference type="PANTHER" id="PTHR44998:SF1">
    <property type="entry name" value="UDP-N-ACETYLGLUCOSAMINE--PEPTIDE N-ACETYLGLUCOSAMINYLTRANSFERASE 110 KDA SUBUNIT"/>
    <property type="match status" value="1"/>
</dbReference>
<keyword evidence="2" id="KW-0808">Transferase</keyword>
<dbReference type="Gene3D" id="3.40.50.11380">
    <property type="match status" value="1"/>
</dbReference>
<evidence type="ECO:0000256" key="3">
    <source>
        <dbReference type="ARBA" id="ARBA00022737"/>
    </source>
</evidence>
<comment type="pathway">
    <text evidence="1">Protein modification; protein glycosylation.</text>
</comment>
<dbReference type="EMBL" id="QUSG01000007">
    <property type="protein sequence ID" value="KAA3526785.1"/>
    <property type="molecule type" value="Genomic_DNA"/>
</dbReference>
<evidence type="ECO:0000313" key="6">
    <source>
        <dbReference type="EMBL" id="KAA3526785.1"/>
    </source>
</evidence>
<feature type="domain" description="O-GlcNAc transferase C-terminal" evidence="5">
    <location>
        <begin position="367"/>
        <end position="553"/>
    </location>
</feature>
<gene>
    <name evidence="6" type="ORF">DXT89_15465</name>
</gene>